<evidence type="ECO:0000313" key="10">
    <source>
        <dbReference type="Proteomes" id="UP000278962"/>
    </source>
</evidence>
<dbReference type="SUPFAM" id="SSF103473">
    <property type="entry name" value="MFS general substrate transporter"/>
    <property type="match status" value="1"/>
</dbReference>
<feature type="transmembrane region" description="Helical" evidence="7">
    <location>
        <begin position="351"/>
        <end position="378"/>
    </location>
</feature>
<evidence type="ECO:0000313" key="9">
    <source>
        <dbReference type="EMBL" id="RKQ86118.1"/>
    </source>
</evidence>
<organism evidence="9 10">
    <name type="scientific">Solirubrobacter pauli</name>
    <dbReference type="NCBI Taxonomy" id="166793"/>
    <lineage>
        <taxon>Bacteria</taxon>
        <taxon>Bacillati</taxon>
        <taxon>Actinomycetota</taxon>
        <taxon>Thermoleophilia</taxon>
        <taxon>Solirubrobacterales</taxon>
        <taxon>Solirubrobacteraceae</taxon>
        <taxon>Solirubrobacter</taxon>
    </lineage>
</organism>
<dbReference type="InterPro" id="IPR004638">
    <property type="entry name" value="EmrB-like"/>
</dbReference>
<dbReference type="PANTHER" id="PTHR42718:SF49">
    <property type="entry name" value="EXPORT PROTEIN"/>
    <property type="match status" value="1"/>
</dbReference>
<feature type="transmembrane region" description="Helical" evidence="7">
    <location>
        <begin position="193"/>
        <end position="212"/>
    </location>
</feature>
<keyword evidence="2" id="KW-0813">Transport</keyword>
<dbReference type="InterPro" id="IPR036259">
    <property type="entry name" value="MFS_trans_sf"/>
</dbReference>
<dbReference type="AlphaFoldDB" id="A0A660KY79"/>
<protein>
    <submittedName>
        <fullName evidence="9">EmrB/QacA subfamily drug resistance transporter</fullName>
    </submittedName>
</protein>
<feature type="transmembrane region" description="Helical" evidence="7">
    <location>
        <begin position="467"/>
        <end position="486"/>
    </location>
</feature>
<feature type="transmembrane region" description="Helical" evidence="7">
    <location>
        <begin position="131"/>
        <end position="156"/>
    </location>
</feature>
<keyword evidence="3" id="KW-1003">Cell membrane</keyword>
<comment type="caution">
    <text evidence="9">The sequence shown here is derived from an EMBL/GenBank/DDBJ whole genome shotgun (WGS) entry which is preliminary data.</text>
</comment>
<feature type="domain" description="Major facilitator superfamily (MFS) profile" evidence="8">
    <location>
        <begin position="6"/>
        <end position="490"/>
    </location>
</feature>
<dbReference type="PANTHER" id="PTHR42718">
    <property type="entry name" value="MAJOR FACILITATOR SUPERFAMILY MULTIDRUG TRANSPORTER MFSC"/>
    <property type="match status" value="1"/>
</dbReference>
<keyword evidence="5 7" id="KW-1133">Transmembrane helix</keyword>
<feature type="transmembrane region" description="Helical" evidence="7">
    <location>
        <begin position="101"/>
        <end position="119"/>
    </location>
</feature>
<reference evidence="9 10" key="1">
    <citation type="submission" date="2018-10" db="EMBL/GenBank/DDBJ databases">
        <title>Genomic Encyclopedia of Archaeal and Bacterial Type Strains, Phase II (KMG-II): from individual species to whole genera.</title>
        <authorList>
            <person name="Goeker M."/>
        </authorList>
    </citation>
    <scope>NUCLEOTIDE SEQUENCE [LARGE SCALE GENOMIC DNA]</scope>
    <source>
        <strain evidence="9 10">DSM 14954</strain>
    </source>
</reference>
<dbReference type="InterPro" id="IPR011701">
    <property type="entry name" value="MFS"/>
</dbReference>
<sequence length="505" mass="52351">MGRWWTLVAVCLGTFMLLVDVTIVNVALPAIEADLHSAFDDLQWVIDAYALTLAAALLAGGSLADRLGRRRIYVIGVGIFTGASLLCGLAGSPLMLNLARGVQGVGAGLMFACSLALLASTYRGKDRGTAFGVWGATTGAAVAVGPLAGGVLTQLIGWEAIFFVNLPIGALVIFLTLRYVGETRNEHAGPIDWLGLVLFSAALAALVFGLIRGNDEGFTSPLILTLLIGAGVLLVAFVLVQRSVAYPTFDLSLFRVPTFVGGLVAAFVLSAAMFASFLYLTLYMQNQLGYSALEAGLRFLPISLLSFLVAPISGKLAERVGVRWFIGAGLACVGFALILFGGLSVDDDWTALLPGMILGGIGIGMVNAPLATTAVGVVEPQRSGMASGINSTARQVGIATGTALYGAVVAGVIDGRAQAFGEAVGGRPPSEAQGSFSDFIVFGAYKQLGEKALEPGRAAFLDGLNEILLIGGIVAFAGAALCFVLIRPRDFVEHAHAAQPARAEV</sequence>
<keyword evidence="6 7" id="KW-0472">Membrane</keyword>
<dbReference type="NCBIfam" id="TIGR00711">
    <property type="entry name" value="efflux_EmrB"/>
    <property type="match status" value="1"/>
</dbReference>
<dbReference type="GO" id="GO:0005886">
    <property type="term" value="C:plasma membrane"/>
    <property type="evidence" value="ECO:0007669"/>
    <property type="project" value="UniProtKB-SubCell"/>
</dbReference>
<dbReference type="Gene3D" id="1.20.1250.20">
    <property type="entry name" value="MFS general substrate transporter like domains"/>
    <property type="match status" value="1"/>
</dbReference>
<evidence type="ECO:0000256" key="1">
    <source>
        <dbReference type="ARBA" id="ARBA00004651"/>
    </source>
</evidence>
<evidence type="ECO:0000256" key="5">
    <source>
        <dbReference type="ARBA" id="ARBA00022989"/>
    </source>
</evidence>
<dbReference type="PROSITE" id="PS50850">
    <property type="entry name" value="MFS"/>
    <property type="match status" value="1"/>
</dbReference>
<accession>A0A660KY79</accession>
<dbReference type="Gene3D" id="1.20.1720.10">
    <property type="entry name" value="Multidrug resistance protein D"/>
    <property type="match status" value="1"/>
</dbReference>
<keyword evidence="4 7" id="KW-0812">Transmembrane</keyword>
<evidence type="ECO:0000256" key="3">
    <source>
        <dbReference type="ARBA" id="ARBA00022475"/>
    </source>
</evidence>
<keyword evidence="10" id="KW-1185">Reference proteome</keyword>
<evidence type="ECO:0000256" key="6">
    <source>
        <dbReference type="ARBA" id="ARBA00023136"/>
    </source>
</evidence>
<feature type="transmembrane region" description="Helical" evidence="7">
    <location>
        <begin position="42"/>
        <end position="60"/>
    </location>
</feature>
<name>A0A660KY79_9ACTN</name>
<proteinExistence type="predicted"/>
<dbReference type="Pfam" id="PF07690">
    <property type="entry name" value="MFS_1"/>
    <property type="match status" value="1"/>
</dbReference>
<dbReference type="InterPro" id="IPR020846">
    <property type="entry name" value="MFS_dom"/>
</dbReference>
<dbReference type="Proteomes" id="UP000278962">
    <property type="component" value="Unassembled WGS sequence"/>
</dbReference>
<feature type="transmembrane region" description="Helical" evidence="7">
    <location>
        <begin position="324"/>
        <end position="345"/>
    </location>
</feature>
<dbReference type="PRINTS" id="PR01036">
    <property type="entry name" value="TCRTETB"/>
</dbReference>
<comment type="subcellular location">
    <subcellularLocation>
        <location evidence="1">Cell membrane</location>
        <topology evidence="1">Multi-pass membrane protein</topology>
    </subcellularLocation>
</comment>
<gene>
    <name evidence="9" type="ORF">C8N24_4127</name>
</gene>
<dbReference type="CDD" id="cd17321">
    <property type="entry name" value="MFS_MMR_MDR_like"/>
    <property type="match status" value="1"/>
</dbReference>
<dbReference type="RefSeq" id="WP_121253586.1">
    <property type="nucleotide sequence ID" value="NZ_RBIL01000002.1"/>
</dbReference>
<evidence type="ECO:0000259" key="8">
    <source>
        <dbReference type="PROSITE" id="PS50850"/>
    </source>
</evidence>
<dbReference type="EMBL" id="RBIL01000002">
    <property type="protein sequence ID" value="RKQ86118.1"/>
    <property type="molecule type" value="Genomic_DNA"/>
</dbReference>
<feature type="transmembrane region" description="Helical" evidence="7">
    <location>
        <begin position="162"/>
        <end position="181"/>
    </location>
</feature>
<feature type="transmembrane region" description="Helical" evidence="7">
    <location>
        <begin position="218"/>
        <end position="240"/>
    </location>
</feature>
<feature type="transmembrane region" description="Helical" evidence="7">
    <location>
        <begin position="72"/>
        <end position="95"/>
    </location>
</feature>
<evidence type="ECO:0000256" key="4">
    <source>
        <dbReference type="ARBA" id="ARBA00022692"/>
    </source>
</evidence>
<evidence type="ECO:0000256" key="7">
    <source>
        <dbReference type="SAM" id="Phobius"/>
    </source>
</evidence>
<dbReference type="GO" id="GO:0022857">
    <property type="term" value="F:transmembrane transporter activity"/>
    <property type="evidence" value="ECO:0007669"/>
    <property type="project" value="InterPro"/>
</dbReference>
<feature type="transmembrane region" description="Helical" evidence="7">
    <location>
        <begin position="299"/>
        <end position="317"/>
    </location>
</feature>
<dbReference type="OrthoDB" id="9781469at2"/>
<evidence type="ECO:0000256" key="2">
    <source>
        <dbReference type="ARBA" id="ARBA00022448"/>
    </source>
</evidence>
<feature type="transmembrane region" description="Helical" evidence="7">
    <location>
        <begin position="252"/>
        <end position="279"/>
    </location>
</feature>